<dbReference type="Gene3D" id="1.20.1050.90">
    <property type="entry name" value="RecF/RecN/SMC, N-terminal domain"/>
    <property type="match status" value="1"/>
</dbReference>
<dbReference type="InterPro" id="IPR003395">
    <property type="entry name" value="RecF/RecN/SMC_N"/>
</dbReference>
<dbReference type="Pfam" id="PF02463">
    <property type="entry name" value="SMC_N"/>
    <property type="match status" value="1"/>
</dbReference>
<dbReference type="GO" id="GO:0006260">
    <property type="term" value="P:DNA replication"/>
    <property type="evidence" value="ECO:0007669"/>
    <property type="project" value="UniProtKB-KW"/>
</dbReference>
<accession>A0A644XGD9</accession>
<evidence type="ECO:0000256" key="5">
    <source>
        <dbReference type="ARBA" id="ARBA00022705"/>
    </source>
</evidence>
<dbReference type="EMBL" id="VSSQ01002422">
    <property type="protein sequence ID" value="MPM15310.1"/>
    <property type="molecule type" value="Genomic_DNA"/>
</dbReference>
<evidence type="ECO:0000256" key="6">
    <source>
        <dbReference type="ARBA" id="ARBA00022741"/>
    </source>
</evidence>
<keyword evidence="6" id="KW-0547">Nucleotide-binding</keyword>
<dbReference type="PANTHER" id="PTHR32182:SF0">
    <property type="entry name" value="DNA REPLICATION AND REPAIR PROTEIN RECF"/>
    <property type="match status" value="1"/>
</dbReference>
<dbReference type="GO" id="GO:0005524">
    <property type="term" value="F:ATP binding"/>
    <property type="evidence" value="ECO:0007669"/>
    <property type="project" value="UniProtKB-KW"/>
</dbReference>
<protein>
    <recommendedName>
        <fullName evidence="3">DNA replication and repair protein RecF</fullName>
    </recommendedName>
</protein>
<dbReference type="InterPro" id="IPR042174">
    <property type="entry name" value="RecF_2"/>
</dbReference>
<organism evidence="11">
    <name type="scientific">bioreactor metagenome</name>
    <dbReference type="NCBI Taxonomy" id="1076179"/>
    <lineage>
        <taxon>unclassified sequences</taxon>
        <taxon>metagenomes</taxon>
        <taxon>ecological metagenomes</taxon>
    </lineage>
</organism>
<proteinExistence type="inferred from homology"/>
<keyword evidence="8" id="KW-0238">DNA-binding</keyword>
<dbReference type="Gene3D" id="3.40.50.300">
    <property type="entry name" value="P-loop containing nucleotide triphosphate hydrolases"/>
    <property type="match status" value="1"/>
</dbReference>
<evidence type="ECO:0000256" key="4">
    <source>
        <dbReference type="ARBA" id="ARBA00022490"/>
    </source>
</evidence>
<dbReference type="GO" id="GO:0006302">
    <property type="term" value="P:double-strand break repair"/>
    <property type="evidence" value="ECO:0007669"/>
    <property type="project" value="TreeGrafter"/>
</dbReference>
<keyword evidence="5" id="KW-0235">DNA replication</keyword>
<evidence type="ECO:0000256" key="1">
    <source>
        <dbReference type="ARBA" id="ARBA00004496"/>
    </source>
</evidence>
<keyword evidence="9" id="KW-0175">Coiled coil</keyword>
<comment type="subcellular location">
    <subcellularLocation>
        <location evidence="1">Cytoplasm</location>
    </subcellularLocation>
</comment>
<sequence length="362" mass="41456">MYLNKLSISEFKNISGATLDFSPNLNCITGINGSGKTNVLDAVYYLSMTKSYFSNPDSQSIAYSARQCHVSGEYTRFDASKDIISFSIERNGSKVFKRNSKNYSKLSDHIGVIPIVMVSPYDTCLVNESGEERRRFLNSILSQLDAEYLRRLQNYNQLLQQRNRLLKLENINEDLLDTFTSRLSVNASYIYDKREEFTLLLTPIVKKYYNLISGKREEISIEYVSELRESSLEQLLAINREKEKILKFTSAGIQRDDLLFSMNGHKFRLCGSQGQQKTFLISLKLAQFEIMREMYKKQPILLLDDVFDKLDMTRVEALLGLVSSDIFGQIFITDSNKVRVKEILDTIGGDSALFELNGGDLR</sequence>
<dbReference type="GO" id="GO:0000731">
    <property type="term" value="P:DNA synthesis involved in DNA repair"/>
    <property type="evidence" value="ECO:0007669"/>
    <property type="project" value="TreeGrafter"/>
</dbReference>
<comment type="caution">
    <text evidence="11">The sequence shown here is derived from an EMBL/GenBank/DDBJ whole genome shotgun (WGS) entry which is preliminary data.</text>
</comment>
<feature type="coiled-coil region" evidence="9">
    <location>
        <begin position="149"/>
        <end position="178"/>
    </location>
</feature>
<evidence type="ECO:0000313" key="11">
    <source>
        <dbReference type="EMBL" id="MPM15310.1"/>
    </source>
</evidence>
<evidence type="ECO:0000256" key="7">
    <source>
        <dbReference type="ARBA" id="ARBA00022840"/>
    </source>
</evidence>
<dbReference type="InterPro" id="IPR027417">
    <property type="entry name" value="P-loop_NTPase"/>
</dbReference>
<evidence type="ECO:0000256" key="9">
    <source>
        <dbReference type="SAM" id="Coils"/>
    </source>
</evidence>
<dbReference type="SUPFAM" id="SSF52540">
    <property type="entry name" value="P-loop containing nucleoside triphosphate hydrolases"/>
    <property type="match status" value="1"/>
</dbReference>
<evidence type="ECO:0000259" key="10">
    <source>
        <dbReference type="Pfam" id="PF02463"/>
    </source>
</evidence>
<dbReference type="AlphaFoldDB" id="A0A644XGD9"/>
<dbReference type="InterPro" id="IPR001238">
    <property type="entry name" value="DNA-binding_RecF"/>
</dbReference>
<feature type="domain" description="RecF/RecN/SMC N-terminal" evidence="10">
    <location>
        <begin position="2"/>
        <end position="341"/>
    </location>
</feature>
<dbReference type="PROSITE" id="PS00618">
    <property type="entry name" value="RECF_2"/>
    <property type="match status" value="1"/>
</dbReference>
<dbReference type="NCBIfam" id="TIGR00611">
    <property type="entry name" value="recf"/>
    <property type="match status" value="1"/>
</dbReference>
<name>A0A644XGD9_9ZZZZ</name>
<evidence type="ECO:0000256" key="3">
    <source>
        <dbReference type="ARBA" id="ARBA00020170"/>
    </source>
</evidence>
<reference evidence="11" key="1">
    <citation type="submission" date="2019-08" db="EMBL/GenBank/DDBJ databases">
        <authorList>
            <person name="Kucharzyk K."/>
            <person name="Murdoch R.W."/>
            <person name="Higgins S."/>
            <person name="Loffler F."/>
        </authorList>
    </citation>
    <scope>NUCLEOTIDE SEQUENCE</scope>
</reference>
<evidence type="ECO:0000256" key="2">
    <source>
        <dbReference type="ARBA" id="ARBA00008016"/>
    </source>
</evidence>
<dbReference type="PROSITE" id="PS00617">
    <property type="entry name" value="RECF_1"/>
    <property type="match status" value="1"/>
</dbReference>
<keyword evidence="7" id="KW-0067">ATP-binding</keyword>
<dbReference type="GO" id="GO:0005737">
    <property type="term" value="C:cytoplasm"/>
    <property type="evidence" value="ECO:0007669"/>
    <property type="project" value="UniProtKB-SubCell"/>
</dbReference>
<evidence type="ECO:0000256" key="8">
    <source>
        <dbReference type="ARBA" id="ARBA00023125"/>
    </source>
</evidence>
<dbReference type="GO" id="GO:0003697">
    <property type="term" value="F:single-stranded DNA binding"/>
    <property type="evidence" value="ECO:0007669"/>
    <property type="project" value="InterPro"/>
</dbReference>
<keyword evidence="4" id="KW-0963">Cytoplasm</keyword>
<dbReference type="PANTHER" id="PTHR32182">
    <property type="entry name" value="DNA REPLICATION AND REPAIR PROTEIN RECF"/>
    <property type="match status" value="1"/>
</dbReference>
<comment type="similarity">
    <text evidence="2">Belongs to the RecF family.</text>
</comment>
<gene>
    <name evidence="11" type="primary">recF_31</name>
    <name evidence="11" type="ORF">SDC9_61678</name>
</gene>
<dbReference type="InterPro" id="IPR018078">
    <property type="entry name" value="DNA-binding_RecF_CS"/>
</dbReference>
<dbReference type="HAMAP" id="MF_00365">
    <property type="entry name" value="RecF"/>
    <property type="match status" value="1"/>
</dbReference>